<keyword evidence="7" id="KW-1185">Reference proteome</keyword>
<dbReference type="InterPro" id="IPR000504">
    <property type="entry name" value="RRM_dom"/>
</dbReference>
<dbReference type="AlphaFoldDB" id="A0A836C6T3"/>
<feature type="region of interest" description="Disordered" evidence="4">
    <location>
        <begin position="221"/>
        <end position="248"/>
    </location>
</feature>
<evidence type="ECO:0000259" key="5">
    <source>
        <dbReference type="PROSITE" id="PS50102"/>
    </source>
</evidence>
<keyword evidence="2 3" id="KW-0694">RNA-binding</keyword>
<dbReference type="Pfam" id="PF00076">
    <property type="entry name" value="RRM_1"/>
    <property type="match status" value="1"/>
</dbReference>
<comment type="caution">
    <text evidence="6">The sequence shown here is derived from an EMBL/GenBank/DDBJ whole genome shotgun (WGS) entry which is preliminary data.</text>
</comment>
<evidence type="ECO:0000256" key="1">
    <source>
        <dbReference type="ARBA" id="ARBA00022737"/>
    </source>
</evidence>
<dbReference type="GO" id="GO:0003729">
    <property type="term" value="F:mRNA binding"/>
    <property type="evidence" value="ECO:0007669"/>
    <property type="project" value="UniProtKB-ARBA"/>
</dbReference>
<feature type="compositionally biased region" description="Polar residues" evidence="4">
    <location>
        <begin position="332"/>
        <end position="345"/>
    </location>
</feature>
<feature type="compositionally biased region" description="Low complexity" evidence="4">
    <location>
        <begin position="296"/>
        <end position="310"/>
    </location>
</feature>
<evidence type="ECO:0000256" key="4">
    <source>
        <dbReference type="SAM" id="MobiDB-lite"/>
    </source>
</evidence>
<name>A0A836C6T3_9STRA</name>
<dbReference type="Proteomes" id="UP000664859">
    <property type="component" value="Unassembled WGS sequence"/>
</dbReference>
<dbReference type="PANTHER" id="PTHR48027">
    <property type="entry name" value="HETEROGENEOUS NUCLEAR RIBONUCLEOPROTEIN 87F-RELATED"/>
    <property type="match status" value="1"/>
</dbReference>
<reference evidence="6" key="1">
    <citation type="submission" date="2021-02" db="EMBL/GenBank/DDBJ databases">
        <title>First Annotated Genome of the Yellow-green Alga Tribonema minus.</title>
        <authorList>
            <person name="Mahan K.M."/>
        </authorList>
    </citation>
    <scope>NUCLEOTIDE SEQUENCE</scope>
    <source>
        <strain evidence="6">UTEX B ZZ1240</strain>
    </source>
</reference>
<keyword evidence="1" id="KW-0677">Repeat</keyword>
<dbReference type="InterPro" id="IPR035979">
    <property type="entry name" value="RBD_domain_sf"/>
</dbReference>
<evidence type="ECO:0000256" key="2">
    <source>
        <dbReference type="ARBA" id="ARBA00022884"/>
    </source>
</evidence>
<feature type="domain" description="RRM" evidence="5">
    <location>
        <begin position="88"/>
        <end position="166"/>
    </location>
</feature>
<dbReference type="PROSITE" id="PS50102">
    <property type="entry name" value="RRM"/>
    <property type="match status" value="1"/>
</dbReference>
<dbReference type="EMBL" id="JAFCMP010000552">
    <property type="protein sequence ID" value="KAG5175210.1"/>
    <property type="molecule type" value="Genomic_DNA"/>
</dbReference>
<proteinExistence type="predicted"/>
<organism evidence="6 7">
    <name type="scientific">Tribonema minus</name>
    <dbReference type="NCBI Taxonomy" id="303371"/>
    <lineage>
        <taxon>Eukaryota</taxon>
        <taxon>Sar</taxon>
        <taxon>Stramenopiles</taxon>
        <taxon>Ochrophyta</taxon>
        <taxon>PX clade</taxon>
        <taxon>Xanthophyceae</taxon>
        <taxon>Tribonematales</taxon>
        <taxon>Tribonemataceae</taxon>
        <taxon>Tribonema</taxon>
    </lineage>
</organism>
<evidence type="ECO:0000313" key="7">
    <source>
        <dbReference type="Proteomes" id="UP000664859"/>
    </source>
</evidence>
<feature type="region of interest" description="Disordered" evidence="4">
    <location>
        <begin position="270"/>
        <end position="373"/>
    </location>
</feature>
<dbReference type="GO" id="GO:0009967">
    <property type="term" value="P:positive regulation of signal transduction"/>
    <property type="evidence" value="ECO:0007669"/>
    <property type="project" value="UniProtKB-ARBA"/>
</dbReference>
<feature type="compositionally biased region" description="Polar residues" evidence="4">
    <location>
        <begin position="284"/>
        <end position="295"/>
    </location>
</feature>
<dbReference type="SUPFAM" id="SSF54928">
    <property type="entry name" value="RNA-binding domain, RBD"/>
    <property type="match status" value="1"/>
</dbReference>
<feature type="compositionally biased region" description="Polar residues" evidence="4">
    <location>
        <begin position="232"/>
        <end position="242"/>
    </location>
</feature>
<protein>
    <recommendedName>
        <fullName evidence="5">RRM domain-containing protein</fullName>
    </recommendedName>
</protein>
<dbReference type="SMART" id="SM00360">
    <property type="entry name" value="RRM"/>
    <property type="match status" value="1"/>
</dbReference>
<dbReference type="InterPro" id="IPR012677">
    <property type="entry name" value="Nucleotide-bd_a/b_plait_sf"/>
</dbReference>
<dbReference type="FunFam" id="3.30.70.330:FF:000383">
    <property type="entry name" value="Sex lethal, isoform D"/>
    <property type="match status" value="1"/>
</dbReference>
<dbReference type="Gene3D" id="3.30.70.330">
    <property type="match status" value="1"/>
</dbReference>
<dbReference type="GO" id="GO:0010629">
    <property type="term" value="P:negative regulation of gene expression"/>
    <property type="evidence" value="ECO:0007669"/>
    <property type="project" value="UniProtKB-ARBA"/>
</dbReference>
<dbReference type="InterPro" id="IPR052462">
    <property type="entry name" value="SLIRP/GR-RBP-like"/>
</dbReference>
<dbReference type="OrthoDB" id="410044at2759"/>
<evidence type="ECO:0000256" key="3">
    <source>
        <dbReference type="PROSITE-ProRule" id="PRU00176"/>
    </source>
</evidence>
<dbReference type="GO" id="GO:0005737">
    <property type="term" value="C:cytoplasm"/>
    <property type="evidence" value="ECO:0007669"/>
    <property type="project" value="UniProtKB-ARBA"/>
</dbReference>
<evidence type="ECO:0000313" key="6">
    <source>
        <dbReference type="EMBL" id="KAG5175210.1"/>
    </source>
</evidence>
<feature type="compositionally biased region" description="Polar residues" evidence="4">
    <location>
        <begin position="363"/>
        <end position="373"/>
    </location>
</feature>
<sequence length="373" mass="37816">MSGPLTPGNGAFPTAVFGMPYPFPPGYMPYQGFVFPGASPEGFAAGRGIAVQPPLPGVQGVVPVAGALGLTPGAPIQTTKDLQGPDGCNLFVFHIPNDMTNNDLYALFSDYGEVISARIMVDKVSGRSRGFGFVSFSTRASAEAAIKGMNGFHIGHKRLKVQHKMPKDRMDQTPTHLLRRHNSAPSITTGNAVAAAAAAAAGGKAAPLQPHLEGATTAPVISGPAEAFPLGNDSTPDSSAPGTPSEDRVVLVSDTSDALADALQFSLNIDGGGDGGSAPPAVGTQPSVPENSVVSAETAAAAEPDAAGGEKAADIGEKVEGQRACISDPCTPATTDGSSSSNSAMKPTAVDDASALRPHWQAPAQQQRGTVAN</sequence>
<gene>
    <name evidence="6" type="ORF">JKP88DRAFT_203737</name>
</gene>
<feature type="compositionally biased region" description="Basic and acidic residues" evidence="4">
    <location>
        <begin position="311"/>
        <end position="321"/>
    </location>
</feature>
<dbReference type="CDD" id="cd12362">
    <property type="entry name" value="RRM3_CELF1-6"/>
    <property type="match status" value="1"/>
</dbReference>
<accession>A0A836C6T3</accession>